<dbReference type="InterPro" id="IPR001509">
    <property type="entry name" value="Epimerase_deHydtase"/>
</dbReference>
<evidence type="ECO:0000256" key="2">
    <source>
        <dbReference type="ARBA" id="ARBA00023027"/>
    </source>
</evidence>
<dbReference type="Gene3D" id="3.40.50.720">
    <property type="entry name" value="NAD(P)-binding Rossmann-like Domain"/>
    <property type="match status" value="1"/>
</dbReference>
<keyword evidence="6" id="KW-1185">Reference proteome</keyword>
<gene>
    <name evidence="5" type="ORF">HYH03_009466</name>
</gene>
<dbReference type="SUPFAM" id="SSF51735">
    <property type="entry name" value="NAD(P)-binding Rossmann-fold domains"/>
    <property type="match status" value="1"/>
</dbReference>
<dbReference type="OrthoDB" id="5824at2759"/>
<keyword evidence="2" id="KW-0520">NAD</keyword>
<dbReference type="Pfam" id="PF01370">
    <property type="entry name" value="Epimerase"/>
    <property type="match status" value="1"/>
</dbReference>
<dbReference type="AlphaFoldDB" id="A0A836BX03"/>
<feature type="domain" description="NAD-dependent epimerase/dehydratase" evidence="4">
    <location>
        <begin position="64"/>
        <end position="135"/>
    </location>
</feature>
<dbReference type="EMBL" id="JAEHOE010000046">
    <property type="protein sequence ID" value="KAG2492221.1"/>
    <property type="molecule type" value="Genomic_DNA"/>
</dbReference>
<organism evidence="5 6">
    <name type="scientific">Edaphochlamys debaryana</name>
    <dbReference type="NCBI Taxonomy" id="47281"/>
    <lineage>
        <taxon>Eukaryota</taxon>
        <taxon>Viridiplantae</taxon>
        <taxon>Chlorophyta</taxon>
        <taxon>core chlorophytes</taxon>
        <taxon>Chlorophyceae</taxon>
        <taxon>CS clade</taxon>
        <taxon>Chlamydomonadales</taxon>
        <taxon>Chlamydomonadales incertae sedis</taxon>
        <taxon>Edaphochlamys</taxon>
    </lineage>
</organism>
<dbReference type="InterPro" id="IPR036291">
    <property type="entry name" value="NAD(P)-bd_dom_sf"/>
</dbReference>
<dbReference type="PANTHER" id="PTHR43574">
    <property type="entry name" value="EPIMERASE-RELATED"/>
    <property type="match status" value="1"/>
</dbReference>
<feature type="region of interest" description="Disordered" evidence="3">
    <location>
        <begin position="202"/>
        <end position="272"/>
    </location>
</feature>
<evidence type="ECO:0000256" key="3">
    <source>
        <dbReference type="SAM" id="MobiDB-lite"/>
    </source>
</evidence>
<comment type="caution">
    <text evidence="5">The sequence shown here is derived from an EMBL/GenBank/DDBJ whole genome shotgun (WGS) entry which is preliminary data.</text>
</comment>
<dbReference type="Proteomes" id="UP000612055">
    <property type="component" value="Unassembled WGS sequence"/>
</dbReference>
<evidence type="ECO:0000256" key="1">
    <source>
        <dbReference type="ARBA" id="ARBA00007637"/>
    </source>
</evidence>
<name>A0A836BX03_9CHLO</name>
<feature type="compositionally biased region" description="Gly residues" evidence="3">
    <location>
        <begin position="239"/>
        <end position="264"/>
    </location>
</feature>
<feature type="compositionally biased region" description="Low complexity" evidence="3">
    <location>
        <begin position="207"/>
        <end position="217"/>
    </location>
</feature>
<sequence>MRAKGWQVGCYDPARGVPLSPELQAALEASPYVLSSVPPMGLALYDPALSAQKALLRPLAAAGRIRWFGYLSSTGVYGDWQGEWVDESSPCRQTSQRAIVRQEAEAAWQGLGASHGLPVHVFRLGGIYGPGRSALDSLTQEAPSASQQRRGRQRYTARCHVGDICAVVAASMGRPRPGAVYNVVDDDPAPRSEVMTFARTLVGGGQSQSPGQAPPGSEADPEAARSTQREGGSESRSGADGGTGGDGAAGGEGGATGGEAGGRRGGGRRGDLDEKRVRNGLIRSDLGVELRYPSYREGLAALHGGATWPLEPGDLALL</sequence>
<accession>A0A836BX03</accession>
<evidence type="ECO:0000313" key="6">
    <source>
        <dbReference type="Proteomes" id="UP000612055"/>
    </source>
</evidence>
<evidence type="ECO:0000259" key="4">
    <source>
        <dbReference type="Pfam" id="PF01370"/>
    </source>
</evidence>
<evidence type="ECO:0000313" key="5">
    <source>
        <dbReference type="EMBL" id="KAG2492221.1"/>
    </source>
</evidence>
<comment type="similarity">
    <text evidence="1">Belongs to the NAD(P)-dependent epimerase/dehydratase family.</text>
</comment>
<protein>
    <recommendedName>
        <fullName evidence="4">NAD-dependent epimerase/dehydratase domain-containing protein</fullName>
    </recommendedName>
</protein>
<proteinExistence type="inferred from homology"/>
<reference evidence="5" key="1">
    <citation type="journal article" date="2020" name="bioRxiv">
        <title>Comparative genomics of Chlamydomonas.</title>
        <authorList>
            <person name="Craig R.J."/>
            <person name="Hasan A.R."/>
            <person name="Ness R.W."/>
            <person name="Keightley P.D."/>
        </authorList>
    </citation>
    <scope>NUCLEOTIDE SEQUENCE</scope>
    <source>
        <strain evidence="5">CCAP 11/70</strain>
    </source>
</reference>